<sequence>MDAENPTTATQMSIRSLPNEILVQIFRNKSLSNKDLTNAQLACRLFKDNIESFVTSNRHYIFRVDEVSQPTWKLIRHLINNPELKSGHQIVSITVKWHRRIAKSEDTWTKSWFWRESEIQELKSLCYKYEFTDEIKHNILHGGKNSEALLPLLLRFTPNLRSLDLGNIDGRIVDDTEANCVQSLSALGCHWYSSPEREYRNERESCEAKRSLFLFEHLQPWNLPPELRGIRYVSMSCKDGVGSRHSERTLSIILLLPNVERIQVSYSTNGEYRDGYTPSYDFGFKKTSPVKYLDLEIIGTGGHSTYYFFSVAEMTGNLTSVNIRRKYKSGDITKTLEGDEEIARKFLECNKTTIQKSEIYINGGGFDDDGVYDVDAERRRMVLRKQRLFELARSRGLRSNPPSPFIALKPLLLSHIIPFLTRTDVFNLMLSCKTLKDICQQNLWSIFIFRPEDIKNHPLEDRYLTVDNWLLLEKRLQKYGTEDIKYLERLDVGDEVFSLGDGDIHDIKACERRVFMVFLDQLRNGSTSNLKLVNIRLSYYGRSHSDSPDFPYHYGFMNFHDPFGAPPRRPPSPVPSSDCKEFLTLIQNHSKLLPVTSFSLHLTVHVNGRCSSDPLALMGLCDLTKLKRLHLIGKRCRDLEETALQLDRLVEIVSMVSSSSSNQQPKSLEIEAFYNHDGHFDESDDESPGNLENPQEKLAALQNLVFGLTGLKELKTKDRIFDPSFILLPPPSVKCLSYTVRDTPPSWWETFSKFSFSGVEYLTLISGYRPSYARLTALKNIQLSSLREIITTDDAYNIYSAYYPPGFINTIVNNNPGLSKSCLQTIADQKAKACRDDISWKIPDIVKLCSEELEGMIATAVAGYAKKLIDGVAVEKKGVLNEEFDAEVSGKVVGLVVEEFEKVMIERFAEKCREIVRDKLQGKGEEEK</sequence>
<dbReference type="InterPro" id="IPR001810">
    <property type="entry name" value="F-box_dom"/>
</dbReference>
<comment type="caution">
    <text evidence="2">The sequence shown here is derived from an EMBL/GenBank/DDBJ whole genome shotgun (WGS) entry which is preliminary data.</text>
</comment>
<dbReference type="InterPro" id="IPR036047">
    <property type="entry name" value="F-box-like_dom_sf"/>
</dbReference>
<feature type="domain" description="F-box" evidence="1">
    <location>
        <begin position="14"/>
        <end position="50"/>
    </location>
</feature>
<evidence type="ECO:0000259" key="1">
    <source>
        <dbReference type="Pfam" id="PF12937"/>
    </source>
</evidence>
<gene>
    <name evidence="2" type="ORF">TWF506_011318</name>
</gene>
<dbReference type="SUPFAM" id="SSF81383">
    <property type="entry name" value="F-box domain"/>
    <property type="match status" value="1"/>
</dbReference>
<reference evidence="2 3" key="1">
    <citation type="submission" date="2019-10" db="EMBL/GenBank/DDBJ databases">
        <authorList>
            <person name="Palmer J.M."/>
        </authorList>
    </citation>
    <scope>NUCLEOTIDE SEQUENCE [LARGE SCALE GENOMIC DNA]</scope>
    <source>
        <strain evidence="2 3">TWF506</strain>
    </source>
</reference>
<name>A0AAN8NGM6_9PEZI</name>
<proteinExistence type="predicted"/>
<dbReference type="Pfam" id="PF12937">
    <property type="entry name" value="F-box-like"/>
    <property type="match status" value="1"/>
</dbReference>
<evidence type="ECO:0000313" key="2">
    <source>
        <dbReference type="EMBL" id="KAK6506408.1"/>
    </source>
</evidence>
<keyword evidence="3" id="KW-1185">Reference proteome</keyword>
<dbReference type="AlphaFoldDB" id="A0AAN8NGM6"/>
<protein>
    <recommendedName>
        <fullName evidence="1">F-box domain-containing protein</fullName>
    </recommendedName>
</protein>
<dbReference type="Proteomes" id="UP001307849">
    <property type="component" value="Unassembled WGS sequence"/>
</dbReference>
<organism evidence="2 3">
    <name type="scientific">Arthrobotrys conoides</name>
    <dbReference type="NCBI Taxonomy" id="74498"/>
    <lineage>
        <taxon>Eukaryota</taxon>
        <taxon>Fungi</taxon>
        <taxon>Dikarya</taxon>
        <taxon>Ascomycota</taxon>
        <taxon>Pezizomycotina</taxon>
        <taxon>Orbiliomycetes</taxon>
        <taxon>Orbiliales</taxon>
        <taxon>Orbiliaceae</taxon>
        <taxon>Arthrobotrys</taxon>
    </lineage>
</organism>
<dbReference type="EMBL" id="JAVHJM010000009">
    <property type="protein sequence ID" value="KAK6506408.1"/>
    <property type="molecule type" value="Genomic_DNA"/>
</dbReference>
<evidence type="ECO:0000313" key="3">
    <source>
        <dbReference type="Proteomes" id="UP001307849"/>
    </source>
</evidence>
<accession>A0AAN8NGM6</accession>